<dbReference type="EMBL" id="JARJLG010000030">
    <property type="protein sequence ID" value="KAJ7767510.1"/>
    <property type="molecule type" value="Genomic_DNA"/>
</dbReference>
<evidence type="ECO:0000313" key="2">
    <source>
        <dbReference type="Proteomes" id="UP001215280"/>
    </source>
</evidence>
<reference evidence="1" key="1">
    <citation type="submission" date="2023-03" db="EMBL/GenBank/DDBJ databases">
        <title>Massive genome expansion in bonnet fungi (Mycena s.s.) driven by repeated elements and novel gene families across ecological guilds.</title>
        <authorList>
            <consortium name="Lawrence Berkeley National Laboratory"/>
            <person name="Harder C.B."/>
            <person name="Miyauchi S."/>
            <person name="Viragh M."/>
            <person name="Kuo A."/>
            <person name="Thoen E."/>
            <person name="Andreopoulos B."/>
            <person name="Lu D."/>
            <person name="Skrede I."/>
            <person name="Drula E."/>
            <person name="Henrissat B."/>
            <person name="Morin E."/>
            <person name="Kohler A."/>
            <person name="Barry K."/>
            <person name="LaButti K."/>
            <person name="Morin E."/>
            <person name="Salamov A."/>
            <person name="Lipzen A."/>
            <person name="Mereny Z."/>
            <person name="Hegedus B."/>
            <person name="Baldrian P."/>
            <person name="Stursova M."/>
            <person name="Weitz H."/>
            <person name="Taylor A."/>
            <person name="Grigoriev I.V."/>
            <person name="Nagy L.G."/>
            <person name="Martin F."/>
            <person name="Kauserud H."/>
        </authorList>
    </citation>
    <scope>NUCLEOTIDE SEQUENCE</scope>
    <source>
        <strain evidence="1">CBHHK188m</strain>
    </source>
</reference>
<comment type="caution">
    <text evidence="1">The sequence shown here is derived from an EMBL/GenBank/DDBJ whole genome shotgun (WGS) entry which is preliminary data.</text>
</comment>
<evidence type="ECO:0000313" key="1">
    <source>
        <dbReference type="EMBL" id="KAJ7767510.1"/>
    </source>
</evidence>
<accession>A0AAD7JM68</accession>
<sequence>MRYYYTISERGTRDGVCKRDYNAISLEFLRRDVTISCDLVTQFTLHPSLDLLLLLPMHLADFRVQYYAHKSLLERVDGAPGGRKKWAYQTLADYLHKILVLRNMHDKGGADVPIIVTAWDEERTKLAMEYLLG</sequence>
<organism evidence="1 2">
    <name type="scientific">Mycena maculata</name>
    <dbReference type="NCBI Taxonomy" id="230809"/>
    <lineage>
        <taxon>Eukaryota</taxon>
        <taxon>Fungi</taxon>
        <taxon>Dikarya</taxon>
        <taxon>Basidiomycota</taxon>
        <taxon>Agaricomycotina</taxon>
        <taxon>Agaricomycetes</taxon>
        <taxon>Agaricomycetidae</taxon>
        <taxon>Agaricales</taxon>
        <taxon>Marasmiineae</taxon>
        <taxon>Mycenaceae</taxon>
        <taxon>Mycena</taxon>
    </lineage>
</organism>
<protein>
    <submittedName>
        <fullName evidence="1">Uncharacterized protein</fullName>
    </submittedName>
</protein>
<gene>
    <name evidence="1" type="ORF">DFH07DRAFT_808752</name>
</gene>
<dbReference type="Proteomes" id="UP001215280">
    <property type="component" value="Unassembled WGS sequence"/>
</dbReference>
<keyword evidence="2" id="KW-1185">Reference proteome</keyword>
<proteinExistence type="predicted"/>
<dbReference type="AlphaFoldDB" id="A0AAD7JM68"/>
<name>A0AAD7JM68_9AGAR</name>